<dbReference type="SUPFAM" id="SSF55729">
    <property type="entry name" value="Acyl-CoA N-acyltransferases (Nat)"/>
    <property type="match status" value="1"/>
</dbReference>
<gene>
    <name evidence="2" type="ORF">H171_0664</name>
</gene>
<evidence type="ECO:0000313" key="3">
    <source>
        <dbReference type="Proteomes" id="UP000231092"/>
    </source>
</evidence>
<reference evidence="2 3" key="1">
    <citation type="submission" date="2017-11" db="EMBL/GenBank/DDBJ databases">
        <title>Understudied soil microbes with underappreciated capabilities: Untangling the Clostridium saccharolyticum group.</title>
        <authorList>
            <person name="Leschine S."/>
        </authorList>
    </citation>
    <scope>NUCLEOTIDE SEQUENCE [LARGE SCALE GENOMIC DNA]</scope>
    <source>
        <strain evidence="2 3">18A</strain>
    </source>
</reference>
<dbReference type="EMBL" id="PGET01000001">
    <property type="protein sequence ID" value="PJJ27206.1"/>
    <property type="molecule type" value="Genomic_DNA"/>
</dbReference>
<name>A0A2M8Z179_9FIRM</name>
<dbReference type="InterPro" id="IPR000182">
    <property type="entry name" value="GNAT_dom"/>
</dbReference>
<organism evidence="2 3">
    <name type="scientific">[Clostridium] celerecrescens 18A</name>
    <dbReference type="NCBI Taxonomy" id="1286362"/>
    <lineage>
        <taxon>Bacteria</taxon>
        <taxon>Bacillati</taxon>
        <taxon>Bacillota</taxon>
        <taxon>Clostridia</taxon>
        <taxon>Lachnospirales</taxon>
        <taxon>Lachnospiraceae</taxon>
        <taxon>Lacrimispora</taxon>
    </lineage>
</organism>
<feature type="domain" description="N-acetyltransferase" evidence="1">
    <location>
        <begin position="3"/>
        <end position="163"/>
    </location>
</feature>
<comment type="caution">
    <text evidence="2">The sequence shown here is derived from an EMBL/GenBank/DDBJ whole genome shotgun (WGS) entry which is preliminary data.</text>
</comment>
<evidence type="ECO:0000259" key="1">
    <source>
        <dbReference type="PROSITE" id="PS51186"/>
    </source>
</evidence>
<dbReference type="PROSITE" id="PS51186">
    <property type="entry name" value="GNAT"/>
    <property type="match status" value="1"/>
</dbReference>
<protein>
    <submittedName>
        <fullName evidence="2">RimJ/RimL family protein N-acetyltransferase</fullName>
    </submittedName>
</protein>
<proteinExistence type="predicted"/>
<dbReference type="OrthoDB" id="9785602at2"/>
<dbReference type="InterPro" id="IPR016181">
    <property type="entry name" value="Acyl_CoA_acyltransferase"/>
</dbReference>
<dbReference type="Proteomes" id="UP000231092">
    <property type="component" value="Unassembled WGS sequence"/>
</dbReference>
<sequence length="169" mass="19289">MECIIREWQIEDSENLALVINNKKIQDNLRDGLPYPYSVEDAKEYITSMLSADKDETYAFAITVDDKAIGSIGVFRCNNIHFRSAEMGYYIAESYWGKGIGTSAVKQTCRYIFEHTDIIRIFAEPFAYNTASCHILEKAGFQCEGILRKNAIKNGVILDMKMYALIKED</sequence>
<dbReference type="RefSeq" id="WP_100303869.1">
    <property type="nucleotide sequence ID" value="NZ_PGET01000001.1"/>
</dbReference>
<dbReference type="CDD" id="cd04301">
    <property type="entry name" value="NAT_SF"/>
    <property type="match status" value="1"/>
</dbReference>
<dbReference type="PANTHER" id="PTHR43328">
    <property type="entry name" value="ACETYLTRANSFERASE-RELATED"/>
    <property type="match status" value="1"/>
</dbReference>
<dbReference type="Pfam" id="PF13302">
    <property type="entry name" value="Acetyltransf_3"/>
    <property type="match status" value="1"/>
</dbReference>
<dbReference type="GO" id="GO:0016747">
    <property type="term" value="F:acyltransferase activity, transferring groups other than amino-acyl groups"/>
    <property type="evidence" value="ECO:0007669"/>
    <property type="project" value="InterPro"/>
</dbReference>
<dbReference type="AlphaFoldDB" id="A0A2M8Z179"/>
<accession>A0A2M8Z179</accession>
<evidence type="ECO:0000313" key="2">
    <source>
        <dbReference type="EMBL" id="PJJ27206.1"/>
    </source>
</evidence>
<dbReference type="PANTHER" id="PTHR43328:SF1">
    <property type="entry name" value="N-ACETYLTRANSFERASE DOMAIN-CONTAINING PROTEIN"/>
    <property type="match status" value="1"/>
</dbReference>
<keyword evidence="2" id="KW-0808">Transferase</keyword>
<dbReference type="Gene3D" id="3.40.630.30">
    <property type="match status" value="1"/>
</dbReference>